<evidence type="ECO:0000313" key="3">
    <source>
        <dbReference type="Proteomes" id="UP000001075"/>
    </source>
</evidence>
<dbReference type="Proteomes" id="UP000001075">
    <property type="component" value="Unassembled WGS sequence"/>
</dbReference>
<reference evidence="3" key="1">
    <citation type="journal article" date="2011" name="Nat. Biotechnol.">
        <title>The genomic sequence of the Chinese hamster ovary (CHO)-K1 cell line.</title>
        <authorList>
            <person name="Xu X."/>
            <person name="Nagarajan H."/>
            <person name="Lewis N.E."/>
            <person name="Pan S."/>
            <person name="Cai Z."/>
            <person name="Liu X."/>
            <person name="Chen W."/>
            <person name="Xie M."/>
            <person name="Wang W."/>
            <person name="Hammond S."/>
            <person name="Andersen M.R."/>
            <person name="Neff N."/>
            <person name="Passarelli B."/>
            <person name="Koh W."/>
            <person name="Fan H.C."/>
            <person name="Wang J."/>
            <person name="Gui Y."/>
            <person name="Lee K.H."/>
            <person name="Betenbaugh M.J."/>
            <person name="Quake S.R."/>
            <person name="Famili I."/>
            <person name="Palsson B.O."/>
            <person name="Wang J."/>
        </authorList>
    </citation>
    <scope>NUCLEOTIDE SEQUENCE [LARGE SCALE GENOMIC DNA]</scope>
    <source>
        <strain evidence="3">CHO K1 cell line</strain>
    </source>
</reference>
<evidence type="ECO:0000256" key="1">
    <source>
        <dbReference type="SAM" id="MobiDB-lite"/>
    </source>
</evidence>
<accession>G3IHA3</accession>
<protein>
    <submittedName>
        <fullName evidence="2">Uncharacterized protein</fullName>
    </submittedName>
</protein>
<name>G3IHA3_CRIGR</name>
<organism evidence="2 3">
    <name type="scientific">Cricetulus griseus</name>
    <name type="common">Chinese hamster</name>
    <name type="synonym">Cricetulus barabensis griseus</name>
    <dbReference type="NCBI Taxonomy" id="10029"/>
    <lineage>
        <taxon>Eukaryota</taxon>
        <taxon>Metazoa</taxon>
        <taxon>Chordata</taxon>
        <taxon>Craniata</taxon>
        <taxon>Vertebrata</taxon>
        <taxon>Euteleostomi</taxon>
        <taxon>Mammalia</taxon>
        <taxon>Eutheria</taxon>
        <taxon>Euarchontoglires</taxon>
        <taxon>Glires</taxon>
        <taxon>Rodentia</taxon>
        <taxon>Myomorpha</taxon>
        <taxon>Muroidea</taxon>
        <taxon>Cricetidae</taxon>
        <taxon>Cricetinae</taxon>
        <taxon>Cricetulus</taxon>
    </lineage>
</organism>
<dbReference type="EMBL" id="JH002744">
    <property type="protein sequence ID" value="EGW14289.1"/>
    <property type="molecule type" value="Genomic_DNA"/>
</dbReference>
<feature type="region of interest" description="Disordered" evidence="1">
    <location>
        <begin position="31"/>
        <end position="66"/>
    </location>
</feature>
<gene>
    <name evidence="2" type="ORF">I79_023191</name>
</gene>
<proteinExistence type="predicted"/>
<dbReference type="AlphaFoldDB" id="G3IHA3"/>
<dbReference type="InParanoid" id="G3IHA3"/>
<evidence type="ECO:0000313" key="2">
    <source>
        <dbReference type="EMBL" id="EGW14289.1"/>
    </source>
</evidence>
<sequence>MPYSTRLSGYFAEIPSQSFGLLSGNLVPSVTYRTMSGAPDPECEGEDSTEQGYTEPPAQKPPSRGP</sequence>